<dbReference type="Proteomes" id="UP001530400">
    <property type="component" value="Unassembled WGS sequence"/>
</dbReference>
<name>A0ABD3NB82_9STRA</name>
<gene>
    <name evidence="1" type="ORF">ACHAWO_011518</name>
</gene>
<comment type="caution">
    <text evidence="1">The sequence shown here is derived from an EMBL/GenBank/DDBJ whole genome shotgun (WGS) entry which is preliminary data.</text>
</comment>
<evidence type="ECO:0000313" key="2">
    <source>
        <dbReference type="Proteomes" id="UP001530400"/>
    </source>
</evidence>
<protein>
    <submittedName>
        <fullName evidence="1">Uncharacterized protein</fullName>
    </submittedName>
</protein>
<accession>A0ABD3NB82</accession>
<proteinExistence type="predicted"/>
<dbReference type="AlphaFoldDB" id="A0ABD3NB82"/>
<organism evidence="1 2">
    <name type="scientific">Cyclotella atomus</name>
    <dbReference type="NCBI Taxonomy" id="382360"/>
    <lineage>
        <taxon>Eukaryota</taxon>
        <taxon>Sar</taxon>
        <taxon>Stramenopiles</taxon>
        <taxon>Ochrophyta</taxon>
        <taxon>Bacillariophyta</taxon>
        <taxon>Coscinodiscophyceae</taxon>
        <taxon>Thalassiosirophycidae</taxon>
        <taxon>Stephanodiscales</taxon>
        <taxon>Stephanodiscaceae</taxon>
        <taxon>Cyclotella</taxon>
    </lineage>
</organism>
<sequence length="50" mass="5675">MQGQCSEWNLSIGSPLLFRKTNLCKESNWPVKQRNIIESQAGIPFIGILQ</sequence>
<keyword evidence="2" id="KW-1185">Reference proteome</keyword>
<dbReference type="EMBL" id="JALLPJ020001241">
    <property type="protein sequence ID" value="KAL3773251.1"/>
    <property type="molecule type" value="Genomic_DNA"/>
</dbReference>
<evidence type="ECO:0000313" key="1">
    <source>
        <dbReference type="EMBL" id="KAL3773251.1"/>
    </source>
</evidence>
<reference evidence="1 2" key="1">
    <citation type="submission" date="2024-10" db="EMBL/GenBank/DDBJ databases">
        <title>Updated reference genomes for cyclostephanoid diatoms.</title>
        <authorList>
            <person name="Roberts W.R."/>
            <person name="Alverson A.J."/>
        </authorList>
    </citation>
    <scope>NUCLEOTIDE SEQUENCE [LARGE SCALE GENOMIC DNA]</scope>
    <source>
        <strain evidence="1 2">AJA010-31</strain>
    </source>
</reference>